<gene>
    <name evidence="1" type="ORF">IZO911_LOCUS1237</name>
    <name evidence="2" type="ORF">KXQ929_LOCUS2087</name>
</gene>
<dbReference type="EMBL" id="CAJNOE010000005">
    <property type="protein sequence ID" value="CAF0716892.1"/>
    <property type="molecule type" value="Genomic_DNA"/>
</dbReference>
<dbReference type="InterPro" id="IPR039102">
    <property type="entry name" value="FAM13"/>
</dbReference>
<reference evidence="1" key="1">
    <citation type="submission" date="2021-02" db="EMBL/GenBank/DDBJ databases">
        <authorList>
            <person name="Nowell W R."/>
        </authorList>
    </citation>
    <scope>NUCLEOTIDE SEQUENCE</scope>
</reference>
<dbReference type="Proteomes" id="UP000663860">
    <property type="component" value="Unassembled WGS sequence"/>
</dbReference>
<comment type="caution">
    <text evidence="1">The sequence shown here is derived from an EMBL/GenBank/DDBJ whole genome shotgun (WGS) entry which is preliminary data.</text>
</comment>
<protein>
    <submittedName>
        <fullName evidence="1">Uncharacterized protein</fullName>
    </submittedName>
</protein>
<evidence type="ECO:0000313" key="3">
    <source>
        <dbReference type="Proteomes" id="UP000663860"/>
    </source>
</evidence>
<dbReference type="PANTHER" id="PTHR15904:SF17">
    <property type="entry name" value="RHO-GAP DOMAIN-CONTAINING PROTEIN"/>
    <property type="match status" value="1"/>
</dbReference>
<dbReference type="PANTHER" id="PTHR15904">
    <property type="entry name" value="FAM13"/>
    <property type="match status" value="1"/>
</dbReference>
<dbReference type="Proteomes" id="UP000663868">
    <property type="component" value="Unassembled WGS sequence"/>
</dbReference>
<accession>A0A813MC50</accession>
<sequence>MSDNTNNNNNNNFTSPPNHFLHECIDLAIDGFLFRGITPSDHYYHFSRSFPQAFSNSSNIVSKPISNPQRIKPLSTYDISLPEEKLSLTRISSKLSNFRTTFSNQTLSKNTNGFIDPFKSPSSELSYLANEVRKIEERMKKHRLRYNRPENPSHMTIKEIYDEKINVQQELLRFETKYSKPTKGEQKKIVKPLYDYYRQLKRLVENQQQQQI</sequence>
<name>A0A813MC50_9BILA</name>
<evidence type="ECO:0000313" key="1">
    <source>
        <dbReference type="EMBL" id="CAF0716892.1"/>
    </source>
</evidence>
<evidence type="ECO:0000313" key="2">
    <source>
        <dbReference type="EMBL" id="CAF3539460.1"/>
    </source>
</evidence>
<organism evidence="1 3">
    <name type="scientific">Adineta steineri</name>
    <dbReference type="NCBI Taxonomy" id="433720"/>
    <lineage>
        <taxon>Eukaryota</taxon>
        <taxon>Metazoa</taxon>
        <taxon>Spiralia</taxon>
        <taxon>Gnathifera</taxon>
        <taxon>Rotifera</taxon>
        <taxon>Eurotatoria</taxon>
        <taxon>Bdelloidea</taxon>
        <taxon>Adinetida</taxon>
        <taxon>Adinetidae</taxon>
        <taxon>Adineta</taxon>
    </lineage>
</organism>
<proteinExistence type="predicted"/>
<dbReference type="AlphaFoldDB" id="A0A813MC50"/>
<dbReference type="EMBL" id="CAJOBB010000061">
    <property type="protein sequence ID" value="CAF3539460.1"/>
    <property type="molecule type" value="Genomic_DNA"/>
</dbReference>